<keyword evidence="1" id="KW-0812">Transmembrane</keyword>
<organism evidence="2 3">
    <name type="scientific">Cytospora schulzeri</name>
    <dbReference type="NCBI Taxonomy" id="448051"/>
    <lineage>
        <taxon>Eukaryota</taxon>
        <taxon>Fungi</taxon>
        <taxon>Dikarya</taxon>
        <taxon>Ascomycota</taxon>
        <taxon>Pezizomycotina</taxon>
        <taxon>Sordariomycetes</taxon>
        <taxon>Sordariomycetidae</taxon>
        <taxon>Diaporthales</taxon>
        <taxon>Cytosporaceae</taxon>
        <taxon>Cytospora</taxon>
    </lineage>
</organism>
<dbReference type="Proteomes" id="UP000283895">
    <property type="component" value="Unassembled WGS sequence"/>
</dbReference>
<evidence type="ECO:0000313" key="2">
    <source>
        <dbReference type="EMBL" id="ROW03022.1"/>
    </source>
</evidence>
<gene>
    <name evidence="2" type="ORF">VMCG_05817</name>
</gene>
<keyword evidence="1" id="KW-0472">Membrane</keyword>
<keyword evidence="1" id="KW-1133">Transmembrane helix</keyword>
<name>A0A423WHY6_9PEZI</name>
<dbReference type="PANTHER" id="PTHR37577:SF1">
    <property type="entry name" value="INTEGRAL MEMBRANE PROTEIN"/>
    <property type="match status" value="1"/>
</dbReference>
<comment type="caution">
    <text evidence="2">The sequence shown here is derived from an EMBL/GenBank/DDBJ whole genome shotgun (WGS) entry which is preliminary data.</text>
</comment>
<dbReference type="PANTHER" id="PTHR37577">
    <property type="entry name" value="INTEGRAL MEMBRANE PROTEIN"/>
    <property type="match status" value="1"/>
</dbReference>
<feature type="transmembrane region" description="Helical" evidence="1">
    <location>
        <begin position="246"/>
        <end position="262"/>
    </location>
</feature>
<evidence type="ECO:0000313" key="3">
    <source>
        <dbReference type="Proteomes" id="UP000283895"/>
    </source>
</evidence>
<dbReference type="EMBL" id="LKEA01000016">
    <property type="protein sequence ID" value="ROW03022.1"/>
    <property type="molecule type" value="Genomic_DNA"/>
</dbReference>
<feature type="transmembrane region" description="Helical" evidence="1">
    <location>
        <begin position="50"/>
        <end position="69"/>
    </location>
</feature>
<accession>A0A423WHY6</accession>
<dbReference type="STRING" id="356882.A0A423WHY6"/>
<dbReference type="OrthoDB" id="5427664at2759"/>
<proteinExistence type="predicted"/>
<protein>
    <submittedName>
        <fullName evidence="2">Uncharacterized protein</fullName>
    </submittedName>
</protein>
<dbReference type="AlphaFoldDB" id="A0A423WHY6"/>
<feature type="transmembrane region" description="Helical" evidence="1">
    <location>
        <begin position="307"/>
        <end position="329"/>
    </location>
</feature>
<dbReference type="InterPro" id="IPR053018">
    <property type="entry name" value="Elsinochrome_Biosynth-Asso"/>
</dbReference>
<feature type="transmembrane region" description="Helical" evidence="1">
    <location>
        <begin position="268"/>
        <end position="286"/>
    </location>
</feature>
<evidence type="ECO:0000256" key="1">
    <source>
        <dbReference type="SAM" id="Phobius"/>
    </source>
</evidence>
<reference evidence="2 3" key="1">
    <citation type="submission" date="2015-09" db="EMBL/GenBank/DDBJ databases">
        <title>Host preference determinants of Valsa canker pathogens revealed by comparative genomics.</title>
        <authorList>
            <person name="Yin Z."/>
            <person name="Huang L."/>
        </authorList>
    </citation>
    <scope>NUCLEOTIDE SEQUENCE [LARGE SCALE GENOMIC DNA]</scope>
    <source>
        <strain evidence="2 3">03-1</strain>
    </source>
</reference>
<feature type="transmembrane region" description="Helical" evidence="1">
    <location>
        <begin position="181"/>
        <end position="198"/>
    </location>
</feature>
<keyword evidence="3" id="KW-1185">Reference proteome</keyword>
<feature type="transmembrane region" description="Helical" evidence="1">
    <location>
        <begin position="12"/>
        <end position="38"/>
    </location>
</feature>
<feature type="transmembrane region" description="Helical" evidence="1">
    <location>
        <begin position="81"/>
        <end position="107"/>
    </location>
</feature>
<sequence>MRIGRPRRFENAFNGAIVSMCDIQLFNGLGILVSGFISIKCGLQAYHWQILVYLAWFSSVTHLSCLTVLRRYLGRRPTETYIRYTLMVILLIVLMVAAVPTGFFNWFSVEGETWDWEDGCRRTMDGTTLATAAIQSSPAICFLDIELGRQNYHRAANYSFYVCGQVFKSSENNKQSLGNTAALQAMVVSVVLLALGFISRSVKLFKSMSMTVDRGFRQPVSNLAQRFLTKLAGDPSQPTAQRRRTLVVNPFLAAFLALRLNFDLFSSMLAELYGLLILLLWGTMRLDIARSDVPQEIRGDLTESNQWSFGQILSALLLIAPVWSMAVGFTEDQPSNSPSHDHEHIMLERLGQDSIGTSKLKNDTFSSDVTHRTPTVDFINRDDYQTAPWVASSSTMACATILMYTTALFESVVTI</sequence>